<dbReference type="PANTHER" id="PTHR14241:SF32">
    <property type="entry name" value="VWFA DOMAIN-CONTAINING PROTEIN-RELATED"/>
    <property type="match status" value="1"/>
</dbReference>
<proteinExistence type="predicted"/>
<gene>
    <name evidence="3" type="ORF">FCM35_KLT05944</name>
</gene>
<reference evidence="3" key="1">
    <citation type="submission" date="2020-01" db="EMBL/GenBank/DDBJ databases">
        <title>Genome sequence of Kobresia littledalei, the first chromosome-level genome in the family Cyperaceae.</title>
        <authorList>
            <person name="Qu G."/>
        </authorList>
    </citation>
    <scope>NUCLEOTIDE SEQUENCE</scope>
    <source>
        <strain evidence="3">C.B.Clarke</strain>
        <tissue evidence="3">Leaf</tissue>
    </source>
</reference>
<keyword evidence="2" id="KW-1133">Transmembrane helix</keyword>
<organism evidence="3 4">
    <name type="scientific">Carex littledalei</name>
    <dbReference type="NCBI Taxonomy" id="544730"/>
    <lineage>
        <taxon>Eukaryota</taxon>
        <taxon>Viridiplantae</taxon>
        <taxon>Streptophyta</taxon>
        <taxon>Embryophyta</taxon>
        <taxon>Tracheophyta</taxon>
        <taxon>Spermatophyta</taxon>
        <taxon>Magnoliopsida</taxon>
        <taxon>Liliopsida</taxon>
        <taxon>Poales</taxon>
        <taxon>Cyperaceae</taxon>
        <taxon>Cyperoideae</taxon>
        <taxon>Cariceae</taxon>
        <taxon>Carex</taxon>
        <taxon>Carex subgen. Euthyceras</taxon>
    </lineage>
</organism>
<protein>
    <submittedName>
        <fullName evidence="3">Uncharacterized protein</fullName>
    </submittedName>
</protein>
<dbReference type="Proteomes" id="UP000623129">
    <property type="component" value="Unassembled WGS sequence"/>
</dbReference>
<sequence>MGGGRRLAGEFTDLFSSDDENDASSSDESKITELSPPKRCDACFSAYARARSLLNFREFIRRYKPGDFVGDAARDKIEIPETTTLLLIGGTGKSALVSEIKSIFEHFWNPSTVDMAGVTEDLYSLEEHMILKNSTSICVFDTPDWSICPEENYKILQKWMKNGVFHGEMNICDSINANIKKYNKKRMVNYAILVLDAISILKSIDTQDTHYLDVAYATFNYPFLSFKGGKPAVVVTNGDRVSSIKLSRVLNSIEDLLDIPRYHIFNISGIDNYHTELNVLHMLRYCLEKADRGLPLKKKSLKTKGELEHPNWKVQKYFDLAIDVYIIYLCFMMLVGVGRAMGLFSFGN</sequence>
<evidence type="ECO:0000256" key="2">
    <source>
        <dbReference type="SAM" id="Phobius"/>
    </source>
</evidence>
<feature type="region of interest" description="Disordered" evidence="1">
    <location>
        <begin position="1"/>
        <end position="34"/>
    </location>
</feature>
<name>A0A833R2M5_9POAL</name>
<evidence type="ECO:0000313" key="3">
    <source>
        <dbReference type="EMBL" id="KAF3328866.1"/>
    </source>
</evidence>
<evidence type="ECO:0000313" key="4">
    <source>
        <dbReference type="Proteomes" id="UP000623129"/>
    </source>
</evidence>
<dbReference type="Gene3D" id="3.40.50.300">
    <property type="entry name" value="P-loop containing nucleotide triphosphate hydrolases"/>
    <property type="match status" value="1"/>
</dbReference>
<keyword evidence="2" id="KW-0472">Membrane</keyword>
<evidence type="ECO:0000256" key="1">
    <source>
        <dbReference type="SAM" id="MobiDB-lite"/>
    </source>
</evidence>
<dbReference type="EMBL" id="SWLB01000015">
    <property type="protein sequence ID" value="KAF3328866.1"/>
    <property type="molecule type" value="Genomic_DNA"/>
</dbReference>
<keyword evidence="4" id="KW-1185">Reference proteome</keyword>
<keyword evidence="2" id="KW-0812">Transmembrane</keyword>
<dbReference type="InterPro" id="IPR027417">
    <property type="entry name" value="P-loop_NTPase"/>
</dbReference>
<accession>A0A833R2M5</accession>
<feature type="transmembrane region" description="Helical" evidence="2">
    <location>
        <begin position="325"/>
        <end position="346"/>
    </location>
</feature>
<dbReference type="PANTHER" id="PTHR14241">
    <property type="entry name" value="INTERFERON-INDUCED PROTEIN 44"/>
    <property type="match status" value="1"/>
</dbReference>
<comment type="caution">
    <text evidence="3">The sequence shown here is derived from an EMBL/GenBank/DDBJ whole genome shotgun (WGS) entry which is preliminary data.</text>
</comment>
<dbReference type="AlphaFoldDB" id="A0A833R2M5"/>
<dbReference type="OrthoDB" id="25620at2759"/>